<gene>
    <name evidence="1" type="ORF">LX83_005242</name>
</gene>
<protein>
    <submittedName>
        <fullName evidence="1">Uncharacterized protein</fullName>
    </submittedName>
</protein>
<dbReference type="RefSeq" id="WP_253776126.1">
    <property type="nucleotide sequence ID" value="NZ_JAMTCK010000013.1"/>
</dbReference>
<name>A0AAE3KJF4_9PSEU</name>
<proteinExistence type="predicted"/>
<evidence type="ECO:0000313" key="2">
    <source>
        <dbReference type="Proteomes" id="UP001206128"/>
    </source>
</evidence>
<accession>A0AAE3KJF4</accession>
<comment type="caution">
    <text evidence="1">The sequence shown here is derived from an EMBL/GenBank/DDBJ whole genome shotgun (WGS) entry which is preliminary data.</text>
</comment>
<keyword evidence="2" id="KW-1185">Reference proteome</keyword>
<reference evidence="1" key="1">
    <citation type="submission" date="2022-06" db="EMBL/GenBank/DDBJ databases">
        <title>Genomic Encyclopedia of Archaeal and Bacterial Type Strains, Phase II (KMG-II): from individual species to whole genera.</title>
        <authorList>
            <person name="Goeker M."/>
        </authorList>
    </citation>
    <scope>NUCLEOTIDE SEQUENCE</scope>
    <source>
        <strain evidence="1">DSM 43935</strain>
    </source>
</reference>
<evidence type="ECO:0000313" key="1">
    <source>
        <dbReference type="EMBL" id="MCP2168364.1"/>
    </source>
</evidence>
<sequence>MTVDVDKAAEFVATHARLLDRRRFELMLGRGGADAVAAALSGYANADGGYGWGLEPDMRSARSQPAGALHAFETFAEIGTGSSVHTARLCDWLDTVTLPDGGLPFSLPVSDPAGSAPWWLGADPDRSSLHGTAMVAAAAHRVARHDRGVREHPWLARASEYCRREIAALAGPRNAYEFRFVLAFLDATHEVFPWAPAELDRLGALVPESGVMAVEGGIEDETLRPLDISPLPDRPVRRLFSPAVIEAELDRLAAGQRPDGGWTVDFATQSPASALEWRGHVTVRAIRILRAHHRIAG</sequence>
<organism evidence="1 2">
    <name type="scientific">Goodfellowiella coeruleoviolacea</name>
    <dbReference type="NCBI Taxonomy" id="334858"/>
    <lineage>
        <taxon>Bacteria</taxon>
        <taxon>Bacillati</taxon>
        <taxon>Actinomycetota</taxon>
        <taxon>Actinomycetes</taxon>
        <taxon>Pseudonocardiales</taxon>
        <taxon>Pseudonocardiaceae</taxon>
        <taxon>Goodfellowiella</taxon>
    </lineage>
</organism>
<dbReference type="AlphaFoldDB" id="A0AAE3KJF4"/>
<dbReference type="SUPFAM" id="SSF48239">
    <property type="entry name" value="Terpenoid cyclases/Protein prenyltransferases"/>
    <property type="match status" value="1"/>
</dbReference>
<dbReference type="InterPro" id="IPR008930">
    <property type="entry name" value="Terpenoid_cyclase/PrenylTrfase"/>
</dbReference>
<dbReference type="Proteomes" id="UP001206128">
    <property type="component" value="Unassembled WGS sequence"/>
</dbReference>
<dbReference type="EMBL" id="JAMTCK010000013">
    <property type="protein sequence ID" value="MCP2168364.1"/>
    <property type="molecule type" value="Genomic_DNA"/>
</dbReference>